<name>A0A4X2M712_VOMUR</name>
<evidence type="ECO:0000313" key="5">
    <source>
        <dbReference type="Proteomes" id="UP000314987"/>
    </source>
</evidence>
<reference evidence="4" key="3">
    <citation type="submission" date="2025-09" db="UniProtKB">
        <authorList>
            <consortium name="Ensembl"/>
        </authorList>
    </citation>
    <scope>IDENTIFICATION</scope>
</reference>
<reference evidence="4" key="2">
    <citation type="submission" date="2025-08" db="UniProtKB">
        <authorList>
            <consortium name="Ensembl"/>
        </authorList>
    </citation>
    <scope>IDENTIFICATION</scope>
</reference>
<evidence type="ECO:0000256" key="1">
    <source>
        <dbReference type="ARBA" id="ARBA00022741"/>
    </source>
</evidence>
<dbReference type="InterPro" id="IPR050543">
    <property type="entry name" value="eIF2G"/>
</dbReference>
<sequence length="128" mass="14524">MHKDLEMGIGWGEGTRKDLLQKVGFYLRLEENIALLLIPGDESCPQPHTSEHLAAMEIVKLKDILILQNKIDLVKAGKAKEQYKQILAFVKDTVAEGGPILISVQLNYNIKVVCEYIVRKFQYPQETT</sequence>
<evidence type="ECO:0000256" key="3">
    <source>
        <dbReference type="ARBA" id="ARBA00023134"/>
    </source>
</evidence>
<dbReference type="GO" id="GO:0005850">
    <property type="term" value="C:eukaryotic translation initiation factor 2 complex"/>
    <property type="evidence" value="ECO:0007669"/>
    <property type="project" value="TreeGrafter"/>
</dbReference>
<dbReference type="AlphaFoldDB" id="A0A4X2M712"/>
<evidence type="ECO:0000313" key="4">
    <source>
        <dbReference type="Ensembl" id="ENSVURP00010029250.1"/>
    </source>
</evidence>
<keyword evidence="3" id="KW-0342">GTP-binding</keyword>
<accession>A0A4X2M712</accession>
<dbReference type="Proteomes" id="UP000314987">
    <property type="component" value="Unassembled WGS sequence"/>
</dbReference>
<protein>
    <recommendedName>
        <fullName evidence="6">Tr-type G domain-containing protein</fullName>
    </recommendedName>
</protein>
<keyword evidence="1" id="KW-0547">Nucleotide-binding</keyword>
<evidence type="ECO:0000256" key="2">
    <source>
        <dbReference type="ARBA" id="ARBA00022917"/>
    </source>
</evidence>
<dbReference type="SUPFAM" id="SSF52540">
    <property type="entry name" value="P-loop containing nucleoside triphosphate hydrolases"/>
    <property type="match status" value="1"/>
</dbReference>
<dbReference type="Gene3D" id="3.40.50.300">
    <property type="entry name" value="P-loop containing nucleotide triphosphate hydrolases"/>
    <property type="match status" value="1"/>
</dbReference>
<dbReference type="GeneTree" id="ENSGT00550000074801"/>
<proteinExistence type="predicted"/>
<dbReference type="Ensembl" id="ENSVURT00010033317.1">
    <property type="protein sequence ID" value="ENSVURP00010029250.1"/>
    <property type="gene ID" value="ENSVURG00010022380.1"/>
</dbReference>
<reference evidence="5" key="1">
    <citation type="submission" date="2018-12" db="EMBL/GenBank/DDBJ databases">
        <authorList>
            <person name="Yazar S."/>
        </authorList>
    </citation>
    <scope>NUCLEOTIDE SEQUENCE [LARGE SCALE GENOMIC DNA]</scope>
</reference>
<dbReference type="OMA" id="LEMGIGW"/>
<dbReference type="GO" id="GO:0003743">
    <property type="term" value="F:translation initiation factor activity"/>
    <property type="evidence" value="ECO:0007669"/>
    <property type="project" value="TreeGrafter"/>
</dbReference>
<organism evidence="4 5">
    <name type="scientific">Vombatus ursinus</name>
    <name type="common">Common wombat</name>
    <dbReference type="NCBI Taxonomy" id="29139"/>
    <lineage>
        <taxon>Eukaryota</taxon>
        <taxon>Metazoa</taxon>
        <taxon>Chordata</taxon>
        <taxon>Craniata</taxon>
        <taxon>Vertebrata</taxon>
        <taxon>Euteleostomi</taxon>
        <taxon>Mammalia</taxon>
        <taxon>Metatheria</taxon>
        <taxon>Diprotodontia</taxon>
        <taxon>Vombatidae</taxon>
        <taxon>Vombatus</taxon>
    </lineage>
</organism>
<dbReference type="PANTHER" id="PTHR42854:SF3">
    <property type="entry name" value="EUKARYOTIC TRANSLATION INITIATION FACTOR 2 SUBUNIT 3-RELATED"/>
    <property type="match status" value="1"/>
</dbReference>
<dbReference type="InterPro" id="IPR027417">
    <property type="entry name" value="P-loop_NTPase"/>
</dbReference>
<dbReference type="GO" id="GO:0000049">
    <property type="term" value="F:tRNA binding"/>
    <property type="evidence" value="ECO:0007669"/>
    <property type="project" value="TreeGrafter"/>
</dbReference>
<keyword evidence="2" id="KW-0648">Protein biosynthesis</keyword>
<keyword evidence="5" id="KW-1185">Reference proteome</keyword>
<dbReference type="PANTHER" id="PTHR42854">
    <property type="entry name" value="EUKARYOTIC TRANSLATION INITIATION FACTOR 2 SUBUNIT 3 FAMILY MEMBER"/>
    <property type="match status" value="1"/>
</dbReference>
<dbReference type="GO" id="GO:0001731">
    <property type="term" value="P:formation of translation preinitiation complex"/>
    <property type="evidence" value="ECO:0007669"/>
    <property type="project" value="TreeGrafter"/>
</dbReference>
<dbReference type="GO" id="GO:0005525">
    <property type="term" value="F:GTP binding"/>
    <property type="evidence" value="ECO:0007669"/>
    <property type="project" value="UniProtKB-KW"/>
</dbReference>
<dbReference type="STRING" id="29139.ENSVURP00010029250"/>
<dbReference type="GO" id="GO:0005829">
    <property type="term" value="C:cytosol"/>
    <property type="evidence" value="ECO:0007669"/>
    <property type="project" value="TreeGrafter"/>
</dbReference>
<evidence type="ECO:0008006" key="6">
    <source>
        <dbReference type="Google" id="ProtNLM"/>
    </source>
</evidence>